<feature type="region of interest" description="Disordered" evidence="2">
    <location>
        <begin position="115"/>
        <end position="161"/>
    </location>
</feature>
<reference evidence="5" key="1">
    <citation type="submission" date="2017-02" db="UniProtKB">
        <authorList>
            <consortium name="WormBaseParasite"/>
        </authorList>
    </citation>
    <scope>IDENTIFICATION</scope>
</reference>
<dbReference type="OrthoDB" id="5861088at2759"/>
<feature type="compositionally biased region" description="Basic and acidic residues" evidence="2">
    <location>
        <begin position="63"/>
        <end position="82"/>
    </location>
</feature>
<keyword evidence="4" id="KW-1185">Reference proteome</keyword>
<feature type="compositionally biased region" description="Low complexity" evidence="2">
    <location>
        <begin position="130"/>
        <end position="139"/>
    </location>
</feature>
<feature type="compositionally biased region" description="Basic and acidic residues" evidence="2">
    <location>
        <begin position="142"/>
        <end position="153"/>
    </location>
</feature>
<protein>
    <submittedName>
        <fullName evidence="5">CNH domain-containing protein</fullName>
    </submittedName>
</protein>
<feature type="coiled-coil region" evidence="1">
    <location>
        <begin position="165"/>
        <end position="192"/>
    </location>
</feature>
<feature type="compositionally biased region" description="Basic and acidic residues" evidence="2">
    <location>
        <begin position="1"/>
        <end position="11"/>
    </location>
</feature>
<sequence>MDDDIVWIREEAPDDDESAKPNEPLNSSTAPAAPATTNNDYTEIPVTIQPSSTEVRFVPEPPKPADEPKTAEKPDEEVKVEIYDPTSTTVPAPVPIGVEVYDGKSTEVPVIITHSPSESQSDVANKEEPAPTTTTNEAPVIIDHKTPEIKEENSILTTEDESFDISECERKLNEATAETKDLVNKLMDKSQQLNQNTQSIAHDIADQRKYLIEDVHKTIEDIDQLPPPPELPTGGLARNVESVIIGEGALKYITGCIVLPNGTVLATDEEEGIVLFDTQGNVVKKIKNPSWRKPRSPIYYKEHILMLLDTEDAPSDWSRYIFKFTIDLQFVAKIEGPKWMRNETVISERLSIAHTDYMYLCVHGEIFSALYELTPVGQWTEIQYRLSESYIDMLAFAVVGPITQILVVEGNKNYVIMFSVRESEVVDRRRIAICERPGALARDEAGRLFVANRAAACIQLVDTVRWSSARNVALADSIVPHFSASWGLLAVPLKGAIRLHRYSFRFGCK</sequence>
<dbReference type="EMBL" id="UYSL01020717">
    <property type="protein sequence ID" value="VDL75895.1"/>
    <property type="molecule type" value="Genomic_DNA"/>
</dbReference>
<keyword evidence="1" id="KW-0175">Coiled coil</keyword>
<evidence type="ECO:0000313" key="4">
    <source>
        <dbReference type="Proteomes" id="UP000271162"/>
    </source>
</evidence>
<organism evidence="5">
    <name type="scientific">Nippostrongylus brasiliensis</name>
    <name type="common">Rat hookworm</name>
    <dbReference type="NCBI Taxonomy" id="27835"/>
    <lineage>
        <taxon>Eukaryota</taxon>
        <taxon>Metazoa</taxon>
        <taxon>Ecdysozoa</taxon>
        <taxon>Nematoda</taxon>
        <taxon>Chromadorea</taxon>
        <taxon>Rhabditida</taxon>
        <taxon>Rhabditina</taxon>
        <taxon>Rhabditomorpha</taxon>
        <taxon>Strongyloidea</taxon>
        <taxon>Heligmosomidae</taxon>
        <taxon>Nippostrongylus</taxon>
    </lineage>
</organism>
<evidence type="ECO:0000256" key="2">
    <source>
        <dbReference type="SAM" id="MobiDB-lite"/>
    </source>
</evidence>
<dbReference type="WBParaSite" id="NBR_0001230501-mRNA-1">
    <property type="protein sequence ID" value="NBR_0001230501-mRNA-1"/>
    <property type="gene ID" value="NBR_0001230501"/>
</dbReference>
<dbReference type="AlphaFoldDB" id="A0A0N4Y7Z3"/>
<accession>A0A0N4Y7Z3</accession>
<evidence type="ECO:0000256" key="1">
    <source>
        <dbReference type="SAM" id="Coils"/>
    </source>
</evidence>
<evidence type="ECO:0000313" key="5">
    <source>
        <dbReference type="WBParaSite" id="NBR_0001230501-mRNA-1"/>
    </source>
</evidence>
<dbReference type="SUPFAM" id="SSF63829">
    <property type="entry name" value="Calcium-dependent phosphotriesterase"/>
    <property type="match status" value="1"/>
</dbReference>
<gene>
    <name evidence="3" type="ORF">NBR_LOCUS12306</name>
</gene>
<dbReference type="OMA" id="QWTELEY"/>
<name>A0A0N4Y7Z3_NIPBR</name>
<feature type="region of interest" description="Disordered" evidence="2">
    <location>
        <begin position="1"/>
        <end position="90"/>
    </location>
</feature>
<dbReference type="Proteomes" id="UP000271162">
    <property type="component" value="Unassembled WGS sequence"/>
</dbReference>
<evidence type="ECO:0000313" key="3">
    <source>
        <dbReference type="EMBL" id="VDL75895.1"/>
    </source>
</evidence>
<proteinExistence type="predicted"/>
<feature type="compositionally biased region" description="Low complexity" evidence="2">
    <location>
        <begin position="26"/>
        <end position="39"/>
    </location>
</feature>
<reference evidence="3 4" key="2">
    <citation type="submission" date="2018-11" db="EMBL/GenBank/DDBJ databases">
        <authorList>
            <consortium name="Pathogen Informatics"/>
        </authorList>
    </citation>
    <scope>NUCLEOTIDE SEQUENCE [LARGE SCALE GENOMIC DNA]</scope>
</reference>